<dbReference type="InterPro" id="IPR046346">
    <property type="entry name" value="Aminoacid_DH-like_N_sf"/>
</dbReference>
<accession>A0A9P5XUQ8</accession>
<gene>
    <name evidence="2" type="ORF">BDZ94DRAFT_1230489</name>
</gene>
<dbReference type="Pfam" id="PF08501">
    <property type="entry name" value="Shikimate_dh_N"/>
    <property type="match status" value="1"/>
</dbReference>
<dbReference type="InterPro" id="IPR036291">
    <property type="entry name" value="NAD(P)-bd_dom_sf"/>
</dbReference>
<dbReference type="Gene3D" id="3.40.50.720">
    <property type="entry name" value="NAD(P)-binding Rossmann-like Domain"/>
    <property type="match status" value="1"/>
</dbReference>
<evidence type="ECO:0000259" key="1">
    <source>
        <dbReference type="Pfam" id="PF08501"/>
    </source>
</evidence>
<comment type="caution">
    <text evidence="2">The sequence shown here is derived from an EMBL/GenBank/DDBJ whole genome shotgun (WGS) entry which is preliminary data.</text>
</comment>
<dbReference type="GO" id="GO:0019632">
    <property type="term" value="P:shikimate metabolic process"/>
    <property type="evidence" value="ECO:0007669"/>
    <property type="project" value="TreeGrafter"/>
</dbReference>
<dbReference type="GO" id="GO:0004764">
    <property type="term" value="F:shikimate 3-dehydrogenase (NADP+) activity"/>
    <property type="evidence" value="ECO:0007669"/>
    <property type="project" value="InterPro"/>
</dbReference>
<feature type="domain" description="Shikimate dehydrogenase substrate binding N-terminal" evidence="1">
    <location>
        <begin position="18"/>
        <end position="101"/>
    </location>
</feature>
<dbReference type="SUPFAM" id="SSF51735">
    <property type="entry name" value="NAD(P)-binding Rossmann-fold domains"/>
    <property type="match status" value="1"/>
</dbReference>
<dbReference type="Gene3D" id="3.40.50.10860">
    <property type="entry name" value="Leucine Dehydrogenase, chain A, domain 1"/>
    <property type="match status" value="1"/>
</dbReference>
<name>A0A9P5XUQ8_9AGAR</name>
<dbReference type="OrthoDB" id="204377at2759"/>
<dbReference type="EMBL" id="MU150506">
    <property type="protein sequence ID" value="KAF9455851.1"/>
    <property type="molecule type" value="Genomic_DNA"/>
</dbReference>
<reference evidence="2" key="1">
    <citation type="submission" date="2020-11" db="EMBL/GenBank/DDBJ databases">
        <authorList>
            <consortium name="DOE Joint Genome Institute"/>
            <person name="Ahrendt S."/>
            <person name="Riley R."/>
            <person name="Andreopoulos W."/>
            <person name="Labutti K."/>
            <person name="Pangilinan J."/>
            <person name="Ruiz-Duenas F.J."/>
            <person name="Barrasa J.M."/>
            <person name="Sanchez-Garcia M."/>
            <person name="Camarero S."/>
            <person name="Miyauchi S."/>
            <person name="Serrano A."/>
            <person name="Linde D."/>
            <person name="Babiker R."/>
            <person name="Drula E."/>
            <person name="Ayuso-Fernandez I."/>
            <person name="Pacheco R."/>
            <person name="Padilla G."/>
            <person name="Ferreira P."/>
            <person name="Barriuso J."/>
            <person name="Kellner H."/>
            <person name="Castanera R."/>
            <person name="Alfaro M."/>
            <person name="Ramirez L."/>
            <person name="Pisabarro A.G."/>
            <person name="Kuo A."/>
            <person name="Tritt A."/>
            <person name="Lipzen A."/>
            <person name="He G."/>
            <person name="Yan M."/>
            <person name="Ng V."/>
            <person name="Cullen D."/>
            <person name="Martin F."/>
            <person name="Rosso M.-N."/>
            <person name="Henrissat B."/>
            <person name="Hibbett D."/>
            <person name="Martinez A.T."/>
            <person name="Grigoriev I.V."/>
        </authorList>
    </citation>
    <scope>NUCLEOTIDE SEQUENCE</scope>
    <source>
        <strain evidence="2">CBS 247.69</strain>
    </source>
</reference>
<proteinExistence type="predicted"/>
<dbReference type="SUPFAM" id="SSF53223">
    <property type="entry name" value="Aminoacid dehydrogenase-like, N-terminal domain"/>
    <property type="match status" value="1"/>
</dbReference>
<dbReference type="Proteomes" id="UP000807353">
    <property type="component" value="Unassembled WGS sequence"/>
</dbReference>
<protein>
    <recommendedName>
        <fullName evidence="1">Shikimate dehydrogenase substrate binding N-terminal domain-containing protein</fullName>
    </recommendedName>
</protein>
<keyword evidence="3" id="KW-1185">Reference proteome</keyword>
<dbReference type="InterPro" id="IPR022893">
    <property type="entry name" value="Shikimate_DH_fam"/>
</dbReference>
<dbReference type="PANTHER" id="PTHR21089:SF1">
    <property type="entry name" value="BIFUNCTIONAL 3-DEHYDROQUINATE DEHYDRATASE_SHIKIMATE DEHYDROGENASE, CHLOROPLASTIC"/>
    <property type="match status" value="1"/>
</dbReference>
<dbReference type="InterPro" id="IPR013708">
    <property type="entry name" value="Shikimate_DH-bd_N"/>
</dbReference>
<dbReference type="PANTHER" id="PTHR21089">
    <property type="entry name" value="SHIKIMATE DEHYDROGENASE"/>
    <property type="match status" value="1"/>
</dbReference>
<evidence type="ECO:0000313" key="3">
    <source>
        <dbReference type="Proteomes" id="UP000807353"/>
    </source>
</evidence>
<dbReference type="GO" id="GO:0009423">
    <property type="term" value="P:chorismate biosynthetic process"/>
    <property type="evidence" value="ECO:0007669"/>
    <property type="project" value="TreeGrafter"/>
</dbReference>
<sequence length="367" mass="39491">MSPSPPPNSPPAGKKFYLFGYPIAHSAAPALHGACFKAWGVGALNTYELWSSSKVTEDLLKVLSSDDFGGSAVTMPLKTDMLSYLDEISPESRITGACNTIVRVPTPTGFKLVGQNTDILGVRNALLRGVRMQFPKLTIPSEVSYPACVRGAGLVIGGGATTRSAAHALTLLGLSPIFLINRDVGEVRAVQVSLPHLTEKGSLIHLRNPDDVEKHLAQPDSVRILMIVGAIPSFAPITPEERMVYTTVSSVLTIPYNKPTEVSEALPVPNKRLFLEMAYKPRSTPMLQVAIAHGWHGIDGVQAMIEQGLAQQRMWYTSTPTLEVGSDQRILGHADLPARNICENMGDVAVVGSELDRAAGKGPARRR</sequence>
<organism evidence="2 3">
    <name type="scientific">Collybia nuda</name>
    <dbReference type="NCBI Taxonomy" id="64659"/>
    <lineage>
        <taxon>Eukaryota</taxon>
        <taxon>Fungi</taxon>
        <taxon>Dikarya</taxon>
        <taxon>Basidiomycota</taxon>
        <taxon>Agaricomycotina</taxon>
        <taxon>Agaricomycetes</taxon>
        <taxon>Agaricomycetidae</taxon>
        <taxon>Agaricales</taxon>
        <taxon>Tricholomatineae</taxon>
        <taxon>Clitocybaceae</taxon>
        <taxon>Collybia</taxon>
    </lineage>
</organism>
<evidence type="ECO:0000313" key="2">
    <source>
        <dbReference type="EMBL" id="KAF9455851.1"/>
    </source>
</evidence>
<dbReference type="AlphaFoldDB" id="A0A9P5XUQ8"/>